<dbReference type="InterPro" id="IPR002213">
    <property type="entry name" value="UDP_glucos_trans"/>
</dbReference>
<keyword evidence="1" id="KW-0328">Glycosyltransferase</keyword>
<evidence type="ECO:0000256" key="1">
    <source>
        <dbReference type="ARBA" id="ARBA00022676"/>
    </source>
</evidence>
<dbReference type="AlphaFoldDB" id="A0AAD5U5X7"/>
<sequence>MKFLLISVPTPGHVNPLLSLAIELLEKNHTVEFMVSEIYIEKLKEKNIKNLILTSNGNVGFDQTFFSKMTNSTQESLFQLMFTVKNFALPRILSYLDAIVDILSLKFKVEKYDSLIVDFILAPVTSVADIFNVPVIIYNPGVTPYGLYDPDAFSFPSWSYYLTPEMDFYSRLKNFVFKSFTEVIIFNLLNYKINDIQKKVGLNKTTRLEFFRKKLVISTSLPGLDFPLPRFPKMQLTGPCLNLKSNLRLSHELTAWLDDPVELPVVYVSFGSIGASPKHITPMLNSVFQSFQKQVRFLFATLALSQVQEVEKYKWSTNVRLEMNGVPQLNVLEHKSHCGGNSMFESMHFGKPILCIPLGADQYTLANRVIYVEVGSAILTSEYDFENKLENLIKLILKNAKYKKNAEDLGEWIRIQNSCSMQVNLIEASGKNLTKFLFPKQIQPNTQFFNFDLQFDVNALKAKKNSLKVKECIMSDLSSEIVKHNSNAVNFVNNFKEIGEFSDYEDNFSKFTSGFSESVKFLDDSLNNLKEKFEVTIESENFYKEISERIEKIPIEK</sequence>
<dbReference type="PANTHER" id="PTHR48043">
    <property type="entry name" value="EG:EG0003.4 PROTEIN-RELATED"/>
    <property type="match status" value="1"/>
</dbReference>
<evidence type="ECO:0000313" key="3">
    <source>
        <dbReference type="EMBL" id="KAJ3224243.1"/>
    </source>
</evidence>
<gene>
    <name evidence="3" type="primary">UGT1A1</name>
    <name evidence="3" type="ORF">HK099_008699</name>
</gene>
<comment type="caution">
    <text evidence="3">The sequence shown here is derived from an EMBL/GenBank/DDBJ whole genome shotgun (WGS) entry which is preliminary data.</text>
</comment>
<dbReference type="Pfam" id="PF00201">
    <property type="entry name" value="UDPGT"/>
    <property type="match status" value="1"/>
</dbReference>
<organism evidence="3 4">
    <name type="scientific">Clydaea vesicula</name>
    <dbReference type="NCBI Taxonomy" id="447962"/>
    <lineage>
        <taxon>Eukaryota</taxon>
        <taxon>Fungi</taxon>
        <taxon>Fungi incertae sedis</taxon>
        <taxon>Chytridiomycota</taxon>
        <taxon>Chytridiomycota incertae sedis</taxon>
        <taxon>Chytridiomycetes</taxon>
        <taxon>Lobulomycetales</taxon>
        <taxon>Lobulomycetaceae</taxon>
        <taxon>Clydaea</taxon>
    </lineage>
</organism>
<reference evidence="3" key="1">
    <citation type="submission" date="2020-05" db="EMBL/GenBank/DDBJ databases">
        <title>Phylogenomic resolution of chytrid fungi.</title>
        <authorList>
            <person name="Stajich J.E."/>
            <person name="Amses K."/>
            <person name="Simmons R."/>
            <person name="Seto K."/>
            <person name="Myers J."/>
            <person name="Bonds A."/>
            <person name="Quandt C.A."/>
            <person name="Barry K."/>
            <person name="Liu P."/>
            <person name="Grigoriev I."/>
            <person name="Longcore J.E."/>
            <person name="James T.Y."/>
        </authorList>
    </citation>
    <scope>NUCLEOTIDE SEQUENCE</scope>
    <source>
        <strain evidence="3">JEL0476</strain>
    </source>
</reference>
<accession>A0AAD5U5X7</accession>
<dbReference type="EMBL" id="JADGJW010000099">
    <property type="protein sequence ID" value="KAJ3224243.1"/>
    <property type="molecule type" value="Genomic_DNA"/>
</dbReference>
<dbReference type="Gene3D" id="3.40.50.2000">
    <property type="entry name" value="Glycogen Phosphorylase B"/>
    <property type="match status" value="2"/>
</dbReference>
<keyword evidence="4" id="KW-1185">Reference proteome</keyword>
<dbReference type="CDD" id="cd03784">
    <property type="entry name" value="GT1_Gtf-like"/>
    <property type="match status" value="1"/>
</dbReference>
<evidence type="ECO:0000313" key="4">
    <source>
        <dbReference type="Proteomes" id="UP001211065"/>
    </source>
</evidence>
<proteinExistence type="predicted"/>
<evidence type="ECO:0000256" key="2">
    <source>
        <dbReference type="ARBA" id="ARBA00022679"/>
    </source>
</evidence>
<dbReference type="GO" id="GO:0008194">
    <property type="term" value="F:UDP-glycosyltransferase activity"/>
    <property type="evidence" value="ECO:0007669"/>
    <property type="project" value="InterPro"/>
</dbReference>
<dbReference type="SUPFAM" id="SSF53756">
    <property type="entry name" value="UDP-Glycosyltransferase/glycogen phosphorylase"/>
    <property type="match status" value="1"/>
</dbReference>
<keyword evidence="2" id="KW-0808">Transferase</keyword>
<dbReference type="PANTHER" id="PTHR48043:SF145">
    <property type="entry name" value="FI06409P-RELATED"/>
    <property type="match status" value="1"/>
</dbReference>
<dbReference type="Proteomes" id="UP001211065">
    <property type="component" value="Unassembled WGS sequence"/>
</dbReference>
<name>A0AAD5U5X7_9FUNG</name>
<protein>
    <submittedName>
        <fullName evidence="3">UDP-glucuronosyltransferase 1-1</fullName>
    </submittedName>
</protein>
<dbReference type="InterPro" id="IPR050271">
    <property type="entry name" value="UDP-glycosyltransferase"/>
</dbReference>